<dbReference type="AlphaFoldDB" id="B2TP29"/>
<evidence type="ECO:0000313" key="2">
    <source>
        <dbReference type="EMBL" id="ACD24859.1"/>
    </source>
</evidence>
<proteinExistence type="predicted"/>
<keyword evidence="1" id="KW-0472">Membrane</keyword>
<reference evidence="2" key="1">
    <citation type="submission" date="2009-06" db="EMBL/GenBank/DDBJ databases">
        <authorList>
            <consortium name="US DOE Joint Genome Institute (JGI-PGF)"/>
            <person name="Lucas S."/>
            <person name="Copeland A."/>
            <person name="Lapidus A."/>
            <person name="Glavina del Rio T."/>
            <person name="Dalin E."/>
            <person name="Tice H."/>
            <person name="Bruce D."/>
            <person name="Goodwin L."/>
            <person name="Pitluck S."/>
            <person name="Kyrpides N."/>
            <person name="Mavromatis K."/>
            <person name="Ivanova N."/>
            <person name="Saunders E."/>
            <person name="Brettin T."/>
            <person name="Detter J.C."/>
            <person name="Han C."/>
            <person name="Larimer F."/>
            <person name="Land M."/>
            <person name="Hauser L."/>
            <person name="Markowitz V."/>
            <person name="Cheng J.-F."/>
            <person name="Hugenholtz P."/>
            <person name="Woyke T."/>
            <person name="Wu D."/>
            <person name="Gronow S."/>
            <person name="Klenk H.-P."/>
            <person name="Eisen J.A."/>
        </authorList>
    </citation>
    <scope>NUCLEOTIDE SEQUENCE</scope>
    <source>
        <strain evidence="2">Eklund 17B</strain>
    </source>
</reference>
<dbReference type="HOGENOM" id="CLU_091659_2_0_9"/>
<dbReference type="KEGG" id="cbk:CLL_A2799"/>
<feature type="transmembrane region" description="Helical" evidence="1">
    <location>
        <begin position="55"/>
        <end position="73"/>
    </location>
</feature>
<dbReference type="EMBL" id="CP001056">
    <property type="protein sequence ID" value="ACD24859.1"/>
    <property type="molecule type" value="Genomic_DNA"/>
</dbReference>
<protein>
    <submittedName>
        <fullName evidence="2">Integral membrane protein</fullName>
    </submittedName>
</protein>
<accession>B2TP29</accession>
<organism evidence="2">
    <name type="scientific">Clostridium botulinum (strain Eklund 17B / Type B)</name>
    <dbReference type="NCBI Taxonomy" id="935198"/>
    <lineage>
        <taxon>Bacteria</taxon>
        <taxon>Bacillati</taxon>
        <taxon>Bacillota</taxon>
        <taxon>Clostridia</taxon>
        <taxon>Eubacteriales</taxon>
        <taxon>Clostridiaceae</taxon>
        <taxon>Clostridium</taxon>
    </lineage>
</organism>
<keyword evidence="1" id="KW-1133">Transmembrane helix</keyword>
<dbReference type="PANTHER" id="PTHR36111:SF2">
    <property type="entry name" value="INNER MEMBRANE PROTEIN"/>
    <property type="match status" value="1"/>
</dbReference>
<feature type="transmembrane region" description="Helical" evidence="1">
    <location>
        <begin position="29"/>
        <end position="48"/>
    </location>
</feature>
<name>B2TP29_CLOBB</name>
<dbReference type="PANTHER" id="PTHR36111">
    <property type="entry name" value="INNER MEMBRANE PROTEIN-RELATED"/>
    <property type="match status" value="1"/>
</dbReference>
<gene>
    <name evidence="2" type="ordered locus">CLL_A2799</name>
</gene>
<evidence type="ECO:0000256" key="1">
    <source>
        <dbReference type="SAM" id="Phobius"/>
    </source>
</evidence>
<dbReference type="Pfam" id="PF04474">
    <property type="entry name" value="DUF554"/>
    <property type="match status" value="1"/>
</dbReference>
<dbReference type="PATRIC" id="fig|935198.13.peg.2760"/>
<sequence>MPIGVFLDSLAVLIGGLCGAKFKHKIPQSINYPLTIIFGISAIVIGIVSCIKLKSLPAVILSLILGTLIGELMDLDTKVKNLFKKVIYKFNFKIYGDQEAYMSFYVIVAATFCLSGTNIFGAMNEAMTGDITILLSKAIMDIFAGAIFACTLGYAMNLIIVPQVLILGTFFYLAKCIMPLISANMLADFTAIGGILTFVIGLSIAEIKKIKVVNLLPALLIIFPISCLFELML</sequence>
<feature type="transmembrane region" description="Helical" evidence="1">
    <location>
        <begin position="185"/>
        <end position="205"/>
    </location>
</feature>
<keyword evidence="1" id="KW-0812">Transmembrane</keyword>
<feature type="transmembrane region" description="Helical" evidence="1">
    <location>
        <begin position="212"/>
        <end position="232"/>
    </location>
</feature>
<accession>U4PN83</accession>
<reference evidence="2" key="2">
    <citation type="submission" date="2009-08" db="EMBL/GenBank/DDBJ databases">
        <authorList>
            <person name="Shrivastava S."/>
            <person name="Brinkac L.M."/>
            <person name="Dodson R.J."/>
            <person name="Harkins D.M."/>
            <person name="Durkin A.S."/>
            <person name="Sutton G."/>
        </authorList>
    </citation>
    <scope>NUCLEOTIDE SEQUENCE</scope>
    <source>
        <strain evidence="2">Eklund 17B</strain>
    </source>
</reference>
<dbReference type="InterPro" id="IPR007563">
    <property type="entry name" value="DUF554"/>
</dbReference>
<feature type="transmembrane region" description="Helical" evidence="1">
    <location>
        <begin position="142"/>
        <end position="173"/>
    </location>
</feature>
<feature type="transmembrane region" description="Helical" evidence="1">
    <location>
        <begin position="100"/>
        <end position="121"/>
    </location>
</feature>